<dbReference type="EMBL" id="JARK01001551">
    <property type="protein sequence ID" value="EYB90694.1"/>
    <property type="molecule type" value="Genomic_DNA"/>
</dbReference>
<proteinExistence type="predicted"/>
<accession>A0A016SK54</accession>
<dbReference type="AlphaFoldDB" id="A0A016SK54"/>
<protein>
    <submittedName>
        <fullName evidence="1">Uncharacterized protein</fullName>
    </submittedName>
</protein>
<evidence type="ECO:0000313" key="1">
    <source>
        <dbReference type="EMBL" id="EYB90694.1"/>
    </source>
</evidence>
<dbReference type="Proteomes" id="UP000024635">
    <property type="component" value="Unassembled WGS sequence"/>
</dbReference>
<organism evidence="1 2">
    <name type="scientific">Ancylostoma ceylanicum</name>
    <dbReference type="NCBI Taxonomy" id="53326"/>
    <lineage>
        <taxon>Eukaryota</taxon>
        <taxon>Metazoa</taxon>
        <taxon>Ecdysozoa</taxon>
        <taxon>Nematoda</taxon>
        <taxon>Chromadorea</taxon>
        <taxon>Rhabditida</taxon>
        <taxon>Rhabditina</taxon>
        <taxon>Rhabditomorpha</taxon>
        <taxon>Strongyloidea</taxon>
        <taxon>Ancylostomatidae</taxon>
        <taxon>Ancylostomatinae</taxon>
        <taxon>Ancylostoma</taxon>
    </lineage>
</organism>
<sequence>MKEHLQNLHLGSLDRSENEPIIEIRASKVRPKKNNPNSRKNTILSLYSIGTWKHTILFERRGTAKYKRWITLPVQVEDQFGDAGKGKMKKQTSLWVPSPLVEIQHYQASIGGSNQYQ</sequence>
<gene>
    <name evidence="1" type="primary">Acey_s0215.g2348</name>
    <name evidence="1" type="ORF">Y032_0215g2348</name>
</gene>
<evidence type="ECO:0000313" key="2">
    <source>
        <dbReference type="Proteomes" id="UP000024635"/>
    </source>
</evidence>
<keyword evidence="2" id="KW-1185">Reference proteome</keyword>
<name>A0A016SK54_9BILA</name>
<reference evidence="2" key="1">
    <citation type="journal article" date="2015" name="Nat. Genet.">
        <title>The genome and transcriptome of the zoonotic hookworm Ancylostoma ceylanicum identify infection-specific gene families.</title>
        <authorList>
            <person name="Schwarz E.M."/>
            <person name="Hu Y."/>
            <person name="Antoshechkin I."/>
            <person name="Miller M.M."/>
            <person name="Sternberg P.W."/>
            <person name="Aroian R.V."/>
        </authorList>
    </citation>
    <scope>NUCLEOTIDE SEQUENCE</scope>
    <source>
        <strain evidence="2">HY135</strain>
    </source>
</reference>
<comment type="caution">
    <text evidence="1">The sequence shown here is derived from an EMBL/GenBank/DDBJ whole genome shotgun (WGS) entry which is preliminary data.</text>
</comment>
<dbReference type="OrthoDB" id="5785141at2759"/>